<sequence>MPHAVIFDMDGVLIDSEPYWTEAEQYIFNQLGVRLPPEITAQTAGMSTKAVTALWYAHSPWTGMTLAEAEQAVIDYVARAVVERGQAKSGLLPLLQQLSEQKIPLAVATNSPASLMHTVLDHLQIRHYFQALCSIEDVSQGKPQPDIYHLAAQRLGVPSRHCLVFEDSVTGMTAALAAGMQVIALPADHHWHKAEYQQALSKIRNYHELPAEPAQWLQLSAVD</sequence>
<organism evidence="6 7">
    <name type="scientific">Rheinheimera marina</name>
    <dbReference type="NCBI Taxonomy" id="1774958"/>
    <lineage>
        <taxon>Bacteria</taxon>
        <taxon>Pseudomonadati</taxon>
        <taxon>Pseudomonadota</taxon>
        <taxon>Gammaproteobacteria</taxon>
        <taxon>Chromatiales</taxon>
        <taxon>Chromatiaceae</taxon>
        <taxon>Rheinheimera</taxon>
    </lineage>
</organism>
<comment type="caution">
    <text evidence="6">The sequence shown here is derived from an EMBL/GenBank/DDBJ whole genome shotgun (WGS) entry which is preliminary data.</text>
</comment>
<dbReference type="PRINTS" id="PR00413">
    <property type="entry name" value="HADHALOGNASE"/>
</dbReference>
<gene>
    <name evidence="6" type="primary">hxpB</name>
    <name evidence="6" type="ORF">ACFO3I_12235</name>
</gene>
<dbReference type="NCBIfam" id="NF008087">
    <property type="entry name" value="PRK10826.1"/>
    <property type="match status" value="1"/>
</dbReference>
<dbReference type="InterPro" id="IPR006439">
    <property type="entry name" value="HAD-SF_hydro_IA"/>
</dbReference>
<keyword evidence="6" id="KW-0378">Hydrolase</keyword>
<keyword evidence="3" id="KW-0479">Metal-binding</keyword>
<proteinExistence type="inferred from homology"/>
<dbReference type="InterPro" id="IPR036412">
    <property type="entry name" value="HAD-like_sf"/>
</dbReference>
<dbReference type="SUPFAM" id="SSF56784">
    <property type="entry name" value="HAD-like"/>
    <property type="match status" value="1"/>
</dbReference>
<dbReference type="RefSeq" id="WP_377334257.1">
    <property type="nucleotide sequence ID" value="NZ_JBHSGB010000010.1"/>
</dbReference>
<evidence type="ECO:0000256" key="3">
    <source>
        <dbReference type="ARBA" id="ARBA00022723"/>
    </source>
</evidence>
<dbReference type="CDD" id="cd07505">
    <property type="entry name" value="HAD_BPGM-like"/>
    <property type="match status" value="1"/>
</dbReference>
<dbReference type="EC" id="3.1.3.68" evidence="6"/>
<comment type="cofactor">
    <cofactor evidence="1">
        <name>Mg(2+)</name>
        <dbReference type="ChEBI" id="CHEBI:18420"/>
    </cofactor>
</comment>
<dbReference type="NCBIfam" id="TIGR01509">
    <property type="entry name" value="HAD-SF-IA-v3"/>
    <property type="match status" value="1"/>
</dbReference>
<dbReference type="SFLD" id="SFLDS00003">
    <property type="entry name" value="Haloacid_Dehalogenase"/>
    <property type="match status" value="1"/>
</dbReference>
<dbReference type="EMBL" id="JBHSGB010000010">
    <property type="protein sequence ID" value="MFC4655774.1"/>
    <property type="molecule type" value="Genomic_DNA"/>
</dbReference>
<dbReference type="InterPro" id="IPR023198">
    <property type="entry name" value="PGP-like_dom2"/>
</dbReference>
<keyword evidence="4" id="KW-0460">Magnesium</keyword>
<dbReference type="SFLD" id="SFLDG01129">
    <property type="entry name" value="C1.5:_HAD__Beta-PGM__Phosphata"/>
    <property type="match status" value="1"/>
</dbReference>
<evidence type="ECO:0000313" key="6">
    <source>
        <dbReference type="EMBL" id="MFC4655774.1"/>
    </source>
</evidence>
<keyword evidence="5" id="KW-0119">Carbohydrate metabolism</keyword>
<dbReference type="SFLD" id="SFLDG01135">
    <property type="entry name" value="C1.5.6:_HAD__Beta-PGM__Phospha"/>
    <property type="match status" value="1"/>
</dbReference>
<dbReference type="PANTHER" id="PTHR46193:SF18">
    <property type="entry name" value="HEXITOL PHOSPHATASE B"/>
    <property type="match status" value="1"/>
</dbReference>
<dbReference type="Pfam" id="PF00702">
    <property type="entry name" value="Hydrolase"/>
    <property type="match status" value="1"/>
</dbReference>
<reference evidence="7" key="1">
    <citation type="journal article" date="2019" name="Int. J. Syst. Evol. Microbiol.">
        <title>The Global Catalogue of Microorganisms (GCM) 10K type strain sequencing project: providing services to taxonomists for standard genome sequencing and annotation.</title>
        <authorList>
            <consortium name="The Broad Institute Genomics Platform"/>
            <consortium name="The Broad Institute Genome Sequencing Center for Infectious Disease"/>
            <person name="Wu L."/>
            <person name="Ma J."/>
        </authorList>
    </citation>
    <scope>NUCLEOTIDE SEQUENCE [LARGE SCALE GENOMIC DNA]</scope>
    <source>
        <strain evidence="7">DT28</strain>
    </source>
</reference>
<evidence type="ECO:0000256" key="5">
    <source>
        <dbReference type="ARBA" id="ARBA00023277"/>
    </source>
</evidence>
<evidence type="ECO:0000256" key="2">
    <source>
        <dbReference type="ARBA" id="ARBA00006171"/>
    </source>
</evidence>
<dbReference type="InterPro" id="IPR051600">
    <property type="entry name" value="Beta-PGM-like"/>
</dbReference>
<dbReference type="EC" id="3.1.3.22" evidence="6"/>
<dbReference type="GO" id="GO:0003850">
    <property type="term" value="F:2-deoxyglucose-6-phosphatase activity"/>
    <property type="evidence" value="ECO:0007669"/>
    <property type="project" value="UniProtKB-EC"/>
</dbReference>
<keyword evidence="7" id="KW-1185">Reference proteome</keyword>
<name>A0ABV9JNI5_9GAMM</name>
<comment type="similarity">
    <text evidence="2">Belongs to the HAD-like hydrolase superfamily. CbbY/CbbZ/Gph/YieH family.</text>
</comment>
<dbReference type="PANTHER" id="PTHR46193">
    <property type="entry name" value="6-PHOSPHOGLUCONATE PHOSPHATASE"/>
    <property type="match status" value="1"/>
</dbReference>
<dbReference type="GO" id="GO:0050286">
    <property type="term" value="F:sorbitol-6-phosphatase activity"/>
    <property type="evidence" value="ECO:0007669"/>
    <property type="project" value="UniProtKB-EC"/>
</dbReference>
<dbReference type="Gene3D" id="1.10.150.240">
    <property type="entry name" value="Putative phosphatase, domain 2"/>
    <property type="match status" value="1"/>
</dbReference>
<dbReference type="Gene3D" id="3.40.50.1000">
    <property type="entry name" value="HAD superfamily/HAD-like"/>
    <property type="match status" value="1"/>
</dbReference>
<protein>
    <submittedName>
        <fullName evidence="6">Hexitol phosphatase HxpB</fullName>
        <ecNumber evidence="6">3.1.3.22</ecNumber>
        <ecNumber evidence="6">3.1.3.50</ecNumber>
        <ecNumber evidence="6">3.1.3.68</ecNumber>
    </submittedName>
</protein>
<evidence type="ECO:0000256" key="4">
    <source>
        <dbReference type="ARBA" id="ARBA00022842"/>
    </source>
</evidence>
<dbReference type="Proteomes" id="UP001595962">
    <property type="component" value="Unassembled WGS sequence"/>
</dbReference>
<dbReference type="GO" id="GO:0050084">
    <property type="term" value="F:mannitol-1-phosphatase activity"/>
    <property type="evidence" value="ECO:0007669"/>
    <property type="project" value="UniProtKB-EC"/>
</dbReference>
<dbReference type="InterPro" id="IPR023214">
    <property type="entry name" value="HAD_sf"/>
</dbReference>
<evidence type="ECO:0000256" key="1">
    <source>
        <dbReference type="ARBA" id="ARBA00001946"/>
    </source>
</evidence>
<accession>A0ABV9JNI5</accession>
<dbReference type="EC" id="3.1.3.50" evidence="6"/>
<evidence type="ECO:0000313" key="7">
    <source>
        <dbReference type="Proteomes" id="UP001595962"/>
    </source>
</evidence>